<name>A0ABS6AJA4_9RHOB</name>
<protein>
    <submittedName>
        <fullName evidence="1">Helicase RepA family protein</fullName>
    </submittedName>
</protein>
<gene>
    <name evidence="1" type="ORF">KNW02_10955</name>
</gene>
<keyword evidence="1" id="KW-0067">ATP-binding</keyword>
<accession>A0ABS6AJA4</accession>
<keyword evidence="1" id="KW-0547">Nucleotide-binding</keyword>
<reference evidence="1" key="1">
    <citation type="submission" date="2021-06" db="EMBL/GenBank/DDBJ databases">
        <title>Paracoccus bacterium XHP0099 sp. nov., isolated from the surface waters of the Yellow Sea.</title>
        <authorList>
            <person name="Xue H."/>
            <person name="Zhang D."/>
        </authorList>
    </citation>
    <scope>NUCLEOTIDE SEQUENCE</scope>
    <source>
        <strain evidence="1">XHP0099</strain>
    </source>
</reference>
<evidence type="ECO:0000313" key="1">
    <source>
        <dbReference type="EMBL" id="MBU3030633.1"/>
    </source>
</evidence>
<evidence type="ECO:0000313" key="2">
    <source>
        <dbReference type="Proteomes" id="UP001166191"/>
    </source>
</evidence>
<dbReference type="GO" id="GO:0004386">
    <property type="term" value="F:helicase activity"/>
    <property type="evidence" value="ECO:0007669"/>
    <property type="project" value="UniProtKB-KW"/>
</dbReference>
<dbReference type="EMBL" id="JAHKNG010000016">
    <property type="protein sequence ID" value="MBU3030633.1"/>
    <property type="molecule type" value="Genomic_DNA"/>
</dbReference>
<comment type="caution">
    <text evidence="1">The sequence shown here is derived from an EMBL/GenBank/DDBJ whole genome shotgun (WGS) entry which is preliminary data.</text>
</comment>
<keyword evidence="1" id="KW-0378">Hydrolase</keyword>
<proteinExistence type="predicted"/>
<dbReference type="Proteomes" id="UP001166191">
    <property type="component" value="Unassembled WGS sequence"/>
</dbReference>
<organism evidence="1 2">
    <name type="scientific">Paracoccus marinaquae</name>
    <dbReference type="NCBI Taxonomy" id="2841926"/>
    <lineage>
        <taxon>Bacteria</taxon>
        <taxon>Pseudomonadati</taxon>
        <taxon>Pseudomonadota</taxon>
        <taxon>Alphaproteobacteria</taxon>
        <taxon>Rhodobacterales</taxon>
        <taxon>Paracoccaceae</taxon>
        <taxon>Paracoccus</taxon>
    </lineage>
</organism>
<keyword evidence="1" id="KW-0347">Helicase</keyword>
<sequence>MSVPAVDPAQIALFLDVVFSWCDGLIPLRGLPEKGVTPPPPSDLRWLPAYAGAPATIAGCAEVAAPIGRAIYVIPGTVAQCGEARAGHVLQMQALVVDLDQGDIVAKRDHLIRHLGPATLTVESGGITEGGQKKLHLWWKLSEPAHGADIARLCRLRGEIARKVGGDGSFGSAHQPVRVPGTIHGKHGLRSQVRIIDHQAIEVDLAEFETRAIAMPVLAEPSSSGKPLDFNSDAKPSVDAVLTTPVREGAADDWTRFQGASAAIGHYLRQAHEGRMTLDEAWEAICSYNAAMLRPPWPEDRLKAETRRLWQRHLERNGPAQPPRQEAPTGPLDCFSLGQLLDDRSALPDDIIAPRVLTPGGLLVLGGAPKVGKSDFLISWLVHMAAGVPFLGFTPPRPLRVFYLQAELQYHYLRERLHQIGLPSEVLVAARDGFVATPRLKLLLDHGGVTRVLEAIRSAFRDSPPDILCVDPIRNVFDGGSAGPNGGSGGENDNSAMMFFLKERVEALQAAVNRDAGVILVHHTKKLSKQQVKDDPFLALSGASALRGYYTSGLILHRPDDDSTARRLEIELRNGPALEAKLVDKIGGAWVELNARHERLVRQEVGARLDAERDRKAEVILDLLYEEAAEGRLYTSTQFASNFENRAGLGSQHTIQDRLNVLATKGYVKYQRNGGLYDLPLVRSRFGYMCTEGMRFGRAEQVDPETGEVIARGIAVRPSHYRCASSGVAREVENPFVWVWPEVSDV</sequence>
<dbReference type="Pfam" id="PF13481">
    <property type="entry name" value="AAA_25"/>
    <property type="match status" value="1"/>
</dbReference>
<keyword evidence="2" id="KW-1185">Reference proteome</keyword>